<dbReference type="InterPro" id="IPR037120">
    <property type="entry name" value="Haem_peroxidase_sf_animal"/>
</dbReference>
<protein>
    <submittedName>
        <fullName evidence="4">Uncharacterized protein</fullName>
    </submittedName>
</protein>
<dbReference type="Gene3D" id="1.10.640.10">
    <property type="entry name" value="Haem peroxidase domain superfamily, animal type"/>
    <property type="match status" value="1"/>
</dbReference>
<dbReference type="PROSITE" id="PS50292">
    <property type="entry name" value="PEROXIDASE_3"/>
    <property type="match status" value="1"/>
</dbReference>
<keyword evidence="3" id="KW-0325">Glycoprotein</keyword>
<sequence length="87" mass="9908">MTILFTYHFSSPQDIDFFPGAMSEKPVSGGLFGPTIECIIGDQFRRLKFGDRFFFQNKDTGFNKGVFIDLLGPPSFKETRFSTLNLQ</sequence>
<gene>
    <name evidence="4" type="ORF">DPMN_168530</name>
</gene>
<dbReference type="AlphaFoldDB" id="A0A9D4F1Z0"/>
<proteinExistence type="predicted"/>
<reference evidence="4" key="2">
    <citation type="submission" date="2020-11" db="EMBL/GenBank/DDBJ databases">
        <authorList>
            <person name="McCartney M.A."/>
            <person name="Auch B."/>
            <person name="Kono T."/>
            <person name="Mallez S."/>
            <person name="Becker A."/>
            <person name="Gohl D.M."/>
            <person name="Silverstein K.A.T."/>
            <person name="Koren S."/>
            <person name="Bechman K.B."/>
            <person name="Herman A."/>
            <person name="Abrahante J.E."/>
            <person name="Garbe J."/>
        </authorList>
    </citation>
    <scope>NUCLEOTIDE SEQUENCE</scope>
    <source>
        <strain evidence="4">Duluth1</strain>
        <tissue evidence="4">Whole animal</tissue>
    </source>
</reference>
<dbReference type="Proteomes" id="UP000828390">
    <property type="component" value="Unassembled WGS sequence"/>
</dbReference>
<evidence type="ECO:0000256" key="2">
    <source>
        <dbReference type="ARBA" id="ARBA00022525"/>
    </source>
</evidence>
<dbReference type="GO" id="GO:0006979">
    <property type="term" value="P:response to oxidative stress"/>
    <property type="evidence" value="ECO:0007669"/>
    <property type="project" value="InterPro"/>
</dbReference>
<dbReference type="InterPro" id="IPR010255">
    <property type="entry name" value="Haem_peroxidase_sf"/>
</dbReference>
<evidence type="ECO:0000256" key="1">
    <source>
        <dbReference type="ARBA" id="ARBA00004613"/>
    </source>
</evidence>
<dbReference type="Pfam" id="PF03098">
    <property type="entry name" value="An_peroxidase"/>
    <property type="match status" value="1"/>
</dbReference>
<dbReference type="GO" id="GO:0004601">
    <property type="term" value="F:peroxidase activity"/>
    <property type="evidence" value="ECO:0007669"/>
    <property type="project" value="InterPro"/>
</dbReference>
<accession>A0A9D4F1Z0</accession>
<dbReference type="PANTHER" id="PTHR11475">
    <property type="entry name" value="OXIDASE/PEROXIDASE"/>
    <property type="match status" value="1"/>
</dbReference>
<dbReference type="PANTHER" id="PTHR11475:SF4">
    <property type="entry name" value="CHORION PEROXIDASE"/>
    <property type="match status" value="1"/>
</dbReference>
<evidence type="ECO:0000313" key="5">
    <source>
        <dbReference type="Proteomes" id="UP000828390"/>
    </source>
</evidence>
<keyword evidence="2" id="KW-0964">Secreted</keyword>
<dbReference type="EMBL" id="JAIWYP010000008">
    <property type="protein sequence ID" value="KAH3790332.1"/>
    <property type="molecule type" value="Genomic_DNA"/>
</dbReference>
<dbReference type="GO" id="GO:0020037">
    <property type="term" value="F:heme binding"/>
    <property type="evidence" value="ECO:0007669"/>
    <property type="project" value="InterPro"/>
</dbReference>
<reference evidence="4" key="1">
    <citation type="journal article" date="2019" name="bioRxiv">
        <title>The Genome of the Zebra Mussel, Dreissena polymorpha: A Resource for Invasive Species Research.</title>
        <authorList>
            <person name="McCartney M.A."/>
            <person name="Auch B."/>
            <person name="Kono T."/>
            <person name="Mallez S."/>
            <person name="Zhang Y."/>
            <person name="Obille A."/>
            <person name="Becker A."/>
            <person name="Abrahante J.E."/>
            <person name="Garbe J."/>
            <person name="Badalamenti J.P."/>
            <person name="Herman A."/>
            <person name="Mangelson H."/>
            <person name="Liachko I."/>
            <person name="Sullivan S."/>
            <person name="Sone E.D."/>
            <person name="Koren S."/>
            <person name="Silverstein K.A.T."/>
            <person name="Beckman K.B."/>
            <person name="Gohl D.M."/>
        </authorList>
    </citation>
    <scope>NUCLEOTIDE SEQUENCE</scope>
    <source>
        <strain evidence="4">Duluth1</strain>
        <tissue evidence="4">Whole animal</tissue>
    </source>
</reference>
<comment type="caution">
    <text evidence="4">The sequence shown here is derived from an EMBL/GenBank/DDBJ whole genome shotgun (WGS) entry which is preliminary data.</text>
</comment>
<evidence type="ECO:0000313" key="4">
    <source>
        <dbReference type="EMBL" id="KAH3790332.1"/>
    </source>
</evidence>
<organism evidence="4 5">
    <name type="scientific">Dreissena polymorpha</name>
    <name type="common">Zebra mussel</name>
    <name type="synonym">Mytilus polymorpha</name>
    <dbReference type="NCBI Taxonomy" id="45954"/>
    <lineage>
        <taxon>Eukaryota</taxon>
        <taxon>Metazoa</taxon>
        <taxon>Spiralia</taxon>
        <taxon>Lophotrochozoa</taxon>
        <taxon>Mollusca</taxon>
        <taxon>Bivalvia</taxon>
        <taxon>Autobranchia</taxon>
        <taxon>Heteroconchia</taxon>
        <taxon>Euheterodonta</taxon>
        <taxon>Imparidentia</taxon>
        <taxon>Neoheterodontei</taxon>
        <taxon>Myida</taxon>
        <taxon>Dreissenoidea</taxon>
        <taxon>Dreissenidae</taxon>
        <taxon>Dreissena</taxon>
    </lineage>
</organism>
<dbReference type="GO" id="GO:0005576">
    <property type="term" value="C:extracellular region"/>
    <property type="evidence" value="ECO:0007669"/>
    <property type="project" value="UniProtKB-SubCell"/>
</dbReference>
<name>A0A9D4F1Z0_DREPO</name>
<dbReference type="SUPFAM" id="SSF48113">
    <property type="entry name" value="Heme-dependent peroxidases"/>
    <property type="match status" value="1"/>
</dbReference>
<dbReference type="InterPro" id="IPR019791">
    <property type="entry name" value="Haem_peroxidase_animal"/>
</dbReference>
<evidence type="ECO:0000256" key="3">
    <source>
        <dbReference type="ARBA" id="ARBA00023180"/>
    </source>
</evidence>
<comment type="subcellular location">
    <subcellularLocation>
        <location evidence="1">Secreted</location>
    </subcellularLocation>
</comment>
<keyword evidence="5" id="KW-1185">Reference proteome</keyword>